<dbReference type="OrthoDB" id="3404294at2"/>
<dbReference type="RefSeq" id="WP_118923675.1">
    <property type="nucleotide sequence ID" value="NZ_QXGH01000011.1"/>
</dbReference>
<organism evidence="1 2">
    <name type="scientific">Nocardioides immobilis</name>
    <dbReference type="NCBI Taxonomy" id="2049295"/>
    <lineage>
        <taxon>Bacteria</taxon>
        <taxon>Bacillati</taxon>
        <taxon>Actinomycetota</taxon>
        <taxon>Actinomycetes</taxon>
        <taxon>Propionibacteriales</taxon>
        <taxon>Nocardioidaceae</taxon>
        <taxon>Nocardioides</taxon>
    </lineage>
</organism>
<comment type="caution">
    <text evidence="1">The sequence shown here is derived from an EMBL/GenBank/DDBJ whole genome shotgun (WGS) entry which is preliminary data.</text>
</comment>
<dbReference type="EMBL" id="QXGH01000011">
    <property type="protein sequence ID" value="RHW27845.1"/>
    <property type="molecule type" value="Genomic_DNA"/>
</dbReference>
<evidence type="ECO:0008006" key="3">
    <source>
        <dbReference type="Google" id="ProtNLM"/>
    </source>
</evidence>
<sequence length="122" mass="12801">MATVLIVDAANVVGTRPDGWWKDRAGAAQRLHEQLLVADVPQDVVVLVLEGGAKGGVRPGRDAHVRTVHAPKDGDSTIVAEARAAAERGDRVTVVTADRALDARVAGVGAVTVRPSWLLDLL</sequence>
<dbReference type="AlphaFoldDB" id="A0A417Y5G3"/>
<evidence type="ECO:0000313" key="2">
    <source>
        <dbReference type="Proteomes" id="UP000283644"/>
    </source>
</evidence>
<accession>A0A417Y5G3</accession>
<proteinExistence type="predicted"/>
<dbReference type="Proteomes" id="UP000283644">
    <property type="component" value="Unassembled WGS sequence"/>
</dbReference>
<name>A0A417Y5G3_9ACTN</name>
<reference evidence="1 2" key="1">
    <citation type="submission" date="2018-09" db="EMBL/GenBank/DDBJ databases">
        <title>Genome sequencing of Nocardioides immobilis CCTCC AB 2017083 for comparison to Nocardioides silvaticus.</title>
        <authorList>
            <person name="Li C."/>
            <person name="Wang G."/>
        </authorList>
    </citation>
    <scope>NUCLEOTIDE SEQUENCE [LARGE SCALE GENOMIC DNA]</scope>
    <source>
        <strain evidence="1 2">CCTCC AB 2017083</strain>
    </source>
</reference>
<gene>
    <name evidence="1" type="ORF">D0Z08_05995</name>
</gene>
<keyword evidence="2" id="KW-1185">Reference proteome</keyword>
<protein>
    <recommendedName>
        <fullName evidence="3">NTP pyrophosphohydrolase</fullName>
    </recommendedName>
</protein>
<evidence type="ECO:0000313" key="1">
    <source>
        <dbReference type="EMBL" id="RHW27845.1"/>
    </source>
</evidence>